<reference evidence="1" key="1">
    <citation type="submission" date="2021-11" db="EMBL/GenBank/DDBJ databases">
        <title>Fusarium solani-melongenae Genome sequencing and assembly.</title>
        <authorList>
            <person name="Xie S."/>
            <person name="Huang L."/>
            <person name="Zhang X."/>
        </authorList>
    </citation>
    <scope>NUCLEOTIDE SEQUENCE</scope>
    <source>
        <strain evidence="1">CRI 24-3</strain>
    </source>
</reference>
<organism evidence="1 2">
    <name type="scientific">Fusarium solani subsp. cucurbitae</name>
    <name type="common">Neocosmosporum cucurbitae</name>
    <dbReference type="NCBI Taxonomy" id="2747967"/>
    <lineage>
        <taxon>Eukaryota</taxon>
        <taxon>Fungi</taxon>
        <taxon>Dikarya</taxon>
        <taxon>Ascomycota</taxon>
        <taxon>Pezizomycotina</taxon>
        <taxon>Sordariomycetes</taxon>
        <taxon>Hypocreomycetidae</taxon>
        <taxon>Hypocreales</taxon>
        <taxon>Nectriaceae</taxon>
        <taxon>Fusarium</taxon>
        <taxon>Fusarium solani species complex</taxon>
    </lineage>
</organism>
<evidence type="ECO:0000313" key="1">
    <source>
        <dbReference type="EMBL" id="UPL01496.1"/>
    </source>
</evidence>
<name>A0ACD3ZJT1_FUSSC</name>
<dbReference type="EMBL" id="CP090038">
    <property type="protein sequence ID" value="UPL01496.1"/>
    <property type="molecule type" value="Genomic_DNA"/>
</dbReference>
<accession>A0ACD3ZJT1</accession>
<dbReference type="Proteomes" id="UP000830768">
    <property type="component" value="Chromosome 10"/>
</dbReference>
<evidence type="ECO:0000313" key="2">
    <source>
        <dbReference type="Proteomes" id="UP000830768"/>
    </source>
</evidence>
<sequence length="140" mass="15639">MLPFLRRSRRRSSHAHATVQEDSDADTENSDSEGVLGVPEHARDEDYCPLPPEVQGSDSDDDGFDDENQDRKRRKVFKSPSRPTRNAATSARESRLRSRSTRASAHSLRERDISVLGSLSPIPSRVRLIPLEASAVLAQF</sequence>
<keyword evidence="2" id="KW-1185">Reference proteome</keyword>
<proteinExistence type="predicted"/>
<gene>
    <name evidence="1" type="ORF">LCI18_012430</name>
</gene>
<protein>
    <submittedName>
        <fullName evidence="1">Uncharacterized protein</fullName>
    </submittedName>
</protein>